<accession>A0ACC0ADZ0</accession>
<organism evidence="1 2">
    <name type="scientific">Catharanthus roseus</name>
    <name type="common">Madagascar periwinkle</name>
    <name type="synonym">Vinca rosea</name>
    <dbReference type="NCBI Taxonomy" id="4058"/>
    <lineage>
        <taxon>Eukaryota</taxon>
        <taxon>Viridiplantae</taxon>
        <taxon>Streptophyta</taxon>
        <taxon>Embryophyta</taxon>
        <taxon>Tracheophyta</taxon>
        <taxon>Spermatophyta</taxon>
        <taxon>Magnoliopsida</taxon>
        <taxon>eudicotyledons</taxon>
        <taxon>Gunneridae</taxon>
        <taxon>Pentapetalae</taxon>
        <taxon>asterids</taxon>
        <taxon>lamiids</taxon>
        <taxon>Gentianales</taxon>
        <taxon>Apocynaceae</taxon>
        <taxon>Rauvolfioideae</taxon>
        <taxon>Vinceae</taxon>
        <taxon>Catharanthinae</taxon>
        <taxon>Catharanthus</taxon>
    </lineage>
</organism>
<gene>
    <name evidence="1" type="ORF">M9H77_26446</name>
</gene>
<dbReference type="Proteomes" id="UP001060085">
    <property type="component" value="Linkage Group LG06"/>
</dbReference>
<proteinExistence type="predicted"/>
<sequence>MALVMSKFKRFYKKGFNNKGKKPPFKKGGQSSSLFKARCFEYENSRLICESKAILESLEVLKKQKECSNNDFQKLLLEYKNLCEKISSPEKCLIDYEVLKKKVNDLTLCIERFTQGKENFEKLLGLQRSPFDKNGIGYNHSNASSKRTYFIKASSSLSHPCCTYCGHKSSITNMHSFVMLAMHEHRKMNFGYITIEHMLATQSSSTKCLPCGCFITKIFQHFEINLVGVGDHIDPGKIYNQNTFKRIGFERTDEGLFIRGGQQGSDDDDDDQEDNGDEEGGNEPENMDKDETNEEDIRREMRSKRRQEKKEEGSSLVDIGQLMARIIVMQSQLNGQLDDIDGKIQNRLDDLDDRIVGIQNRVIRLERGGKDTDER</sequence>
<keyword evidence="2" id="KW-1185">Reference proteome</keyword>
<protein>
    <submittedName>
        <fullName evidence="1">Uncharacterized protein</fullName>
    </submittedName>
</protein>
<comment type="caution">
    <text evidence="1">The sequence shown here is derived from an EMBL/GenBank/DDBJ whole genome shotgun (WGS) entry which is preliminary data.</text>
</comment>
<evidence type="ECO:0000313" key="1">
    <source>
        <dbReference type="EMBL" id="KAI5657653.1"/>
    </source>
</evidence>
<name>A0ACC0ADZ0_CATRO</name>
<evidence type="ECO:0000313" key="2">
    <source>
        <dbReference type="Proteomes" id="UP001060085"/>
    </source>
</evidence>
<reference evidence="2" key="1">
    <citation type="journal article" date="2023" name="Nat. Plants">
        <title>Single-cell RNA sequencing provides a high-resolution roadmap for understanding the multicellular compartmentation of specialized metabolism.</title>
        <authorList>
            <person name="Sun S."/>
            <person name="Shen X."/>
            <person name="Li Y."/>
            <person name="Li Y."/>
            <person name="Wang S."/>
            <person name="Li R."/>
            <person name="Zhang H."/>
            <person name="Shen G."/>
            <person name="Guo B."/>
            <person name="Wei J."/>
            <person name="Xu J."/>
            <person name="St-Pierre B."/>
            <person name="Chen S."/>
            <person name="Sun C."/>
        </authorList>
    </citation>
    <scope>NUCLEOTIDE SEQUENCE [LARGE SCALE GENOMIC DNA]</scope>
</reference>
<dbReference type="EMBL" id="CM044706">
    <property type="protein sequence ID" value="KAI5657653.1"/>
    <property type="molecule type" value="Genomic_DNA"/>
</dbReference>